<keyword evidence="3" id="KW-1185">Reference proteome</keyword>
<evidence type="ECO:0000256" key="1">
    <source>
        <dbReference type="SAM" id="SignalP"/>
    </source>
</evidence>
<accession>A0A091B6F7</accession>
<reference evidence="2 3" key="1">
    <citation type="submission" date="2013-09" db="EMBL/GenBank/DDBJ databases">
        <title>Genome sequencing of Arenimonas composti.</title>
        <authorList>
            <person name="Chen F."/>
            <person name="Wang G."/>
        </authorList>
    </citation>
    <scope>NUCLEOTIDE SEQUENCE [LARGE SCALE GENOMIC DNA]</scope>
    <source>
        <strain evidence="2 3">TR7-09</strain>
    </source>
</reference>
<gene>
    <name evidence="2" type="ORF">P873_01440</name>
</gene>
<dbReference type="PROSITE" id="PS51257">
    <property type="entry name" value="PROKAR_LIPOPROTEIN"/>
    <property type="match status" value="1"/>
</dbReference>
<evidence type="ECO:0000313" key="2">
    <source>
        <dbReference type="EMBL" id="KFN48248.1"/>
    </source>
</evidence>
<dbReference type="EMBL" id="AWXU01000056">
    <property type="protein sequence ID" value="KFN48248.1"/>
    <property type="molecule type" value="Genomic_DNA"/>
</dbReference>
<dbReference type="STRING" id="1121013.GCA_000426365_00449"/>
<dbReference type="RefSeq" id="WP_026815975.1">
    <property type="nucleotide sequence ID" value="NZ_AUFF01000001.1"/>
</dbReference>
<protein>
    <recommendedName>
        <fullName evidence="4">Phytase-like domain-containing protein</fullName>
    </recommendedName>
</protein>
<evidence type="ECO:0000313" key="3">
    <source>
        <dbReference type="Proteomes" id="UP000029391"/>
    </source>
</evidence>
<feature type="signal peptide" evidence="1">
    <location>
        <begin position="1"/>
        <end position="18"/>
    </location>
</feature>
<organism evidence="2 3">
    <name type="scientific">Arenimonas composti TR7-09 = DSM 18010</name>
    <dbReference type="NCBI Taxonomy" id="1121013"/>
    <lineage>
        <taxon>Bacteria</taxon>
        <taxon>Pseudomonadati</taxon>
        <taxon>Pseudomonadota</taxon>
        <taxon>Gammaproteobacteria</taxon>
        <taxon>Lysobacterales</taxon>
        <taxon>Lysobacteraceae</taxon>
        <taxon>Arenimonas</taxon>
    </lineage>
</organism>
<name>A0A091B6F7_9GAMM</name>
<keyword evidence="1" id="KW-0732">Signal</keyword>
<sequence>MSRRIALTCLLVLSFVLAACSGSRFEPPQVLGRPALVEGEQPRLWVLTKQEEVREVRFGTGGGRNRNTSTRLDTFFHFELTAFDPLLMQPAWKQRLVSIGDPDARGPLPSRVIGSAVDGRLLGQDGDLVWLLIDATPFALSASDGRIVIDGPALEARRHELAGLLPADATHYGFDRGLVITTADARVVSVRGPEFTVADYVPPPPPVPDAPLKANGSPRIVPMRPLYNHVRHLQRGDEWIGLYSPKEAEAAAEDPFGDRYLFPYSILDEGTMARRQFWRGRIAEKQHFDERFPHIAGMDPVAGSPTFLRGRFLRDPRTDAAFVPADGGLLVWHLTRVDSDGRLALSRLDDDFQPRWTTELPLSESGTGNPVSTWILDDRVVAAGDLQFEDAERIRQRDFHLVSISLADGARRAWNLTRESPLTELEPR</sequence>
<feature type="chain" id="PRO_5001869442" description="Phytase-like domain-containing protein" evidence="1">
    <location>
        <begin position="19"/>
        <end position="428"/>
    </location>
</feature>
<evidence type="ECO:0008006" key="4">
    <source>
        <dbReference type="Google" id="ProtNLM"/>
    </source>
</evidence>
<dbReference type="OrthoDB" id="5965192at2"/>
<proteinExistence type="predicted"/>
<dbReference type="AlphaFoldDB" id="A0A091B6F7"/>
<dbReference type="NCBIfam" id="NF041516">
    <property type="entry name" value="PA2928_fam"/>
    <property type="match status" value="1"/>
</dbReference>
<dbReference type="InterPro" id="IPR048161">
    <property type="entry name" value="PA2928-like"/>
</dbReference>
<dbReference type="Proteomes" id="UP000029391">
    <property type="component" value="Unassembled WGS sequence"/>
</dbReference>
<comment type="caution">
    <text evidence="2">The sequence shown here is derived from an EMBL/GenBank/DDBJ whole genome shotgun (WGS) entry which is preliminary data.</text>
</comment>